<keyword evidence="3" id="KW-1185">Reference proteome</keyword>
<evidence type="ECO:0000313" key="3">
    <source>
        <dbReference type="Proteomes" id="UP001482520"/>
    </source>
</evidence>
<dbReference type="SUPFAM" id="SSF50974">
    <property type="entry name" value="Nitrous oxide reductase, N-terminal domain"/>
    <property type="match status" value="1"/>
</dbReference>
<proteinExistence type="predicted"/>
<gene>
    <name evidence="2" type="ORF">V6R90_13695</name>
</gene>
<protein>
    <recommendedName>
        <fullName evidence="4">WD40 repeat domain-containing protein</fullName>
    </recommendedName>
</protein>
<reference evidence="2 3" key="1">
    <citation type="submission" date="2024-02" db="EMBL/GenBank/DDBJ databases">
        <title>Full genome sequence of Nocardioides kribbensis.</title>
        <authorList>
            <person name="Poletto B.L."/>
            <person name="Silva G."/>
            <person name="Galante D."/>
            <person name="Campos K.R."/>
            <person name="Santos M.B.N."/>
            <person name="Sacchi C.T."/>
        </authorList>
    </citation>
    <scope>NUCLEOTIDE SEQUENCE [LARGE SCALE GENOMIC DNA]</scope>
    <source>
        <strain evidence="2 3">O4R</strain>
    </source>
</reference>
<dbReference type="InterPro" id="IPR011045">
    <property type="entry name" value="N2O_reductase_N"/>
</dbReference>
<sequence>MRERVIDGLLAAAVALPFAVGLGVGPGGPDAEVAFAFRDPAVVESSGLVARDGLVLTTNDSGDTGRVFAVDPATGRTVGVTTWSQDPVDVEALAPAGGPGARPGEVWVGDIGDNPGERTSVSVTRVAVGRGALGAAGTTYELVYPDGGQDAETLLVEPRSGRLMVASKAFLGGTLYRAPARLSPDAPNRLEPVGSVLSIATDGAFFPDGRHLVVRGYGGAVVYAWPSMEEVADLDLPTQQQGEGIAVDEDGRVLLSSEGQYAEVLELDLPADVRAVVDGTGADRADRADRAGREAGRDPDLVTETDTAELTLITGWMLGGALAVLGLLVGLVVLLLRRR</sequence>
<evidence type="ECO:0000256" key="1">
    <source>
        <dbReference type="SAM" id="Phobius"/>
    </source>
</evidence>
<dbReference type="RefSeq" id="WP_349804989.1">
    <property type="nucleotide sequence ID" value="NZ_JBEGDP010000016.1"/>
</dbReference>
<keyword evidence="1" id="KW-0812">Transmembrane</keyword>
<dbReference type="EMBL" id="JBEGDP010000016">
    <property type="protein sequence ID" value="MEQ7848335.1"/>
    <property type="molecule type" value="Genomic_DNA"/>
</dbReference>
<evidence type="ECO:0000313" key="2">
    <source>
        <dbReference type="EMBL" id="MEQ7848335.1"/>
    </source>
</evidence>
<keyword evidence="1" id="KW-1133">Transmembrane helix</keyword>
<dbReference type="Proteomes" id="UP001482520">
    <property type="component" value="Unassembled WGS sequence"/>
</dbReference>
<organism evidence="2 3">
    <name type="scientific">Nocardioides kribbensis</name>
    <dbReference type="NCBI Taxonomy" id="305517"/>
    <lineage>
        <taxon>Bacteria</taxon>
        <taxon>Bacillati</taxon>
        <taxon>Actinomycetota</taxon>
        <taxon>Actinomycetes</taxon>
        <taxon>Propionibacteriales</taxon>
        <taxon>Nocardioidaceae</taxon>
        <taxon>Nocardioides</taxon>
    </lineage>
</organism>
<accession>A0ABV1P0Q2</accession>
<name>A0ABV1P0Q2_9ACTN</name>
<keyword evidence="1" id="KW-0472">Membrane</keyword>
<evidence type="ECO:0008006" key="4">
    <source>
        <dbReference type="Google" id="ProtNLM"/>
    </source>
</evidence>
<comment type="caution">
    <text evidence="2">The sequence shown here is derived from an EMBL/GenBank/DDBJ whole genome shotgun (WGS) entry which is preliminary data.</text>
</comment>
<feature type="transmembrane region" description="Helical" evidence="1">
    <location>
        <begin position="316"/>
        <end position="336"/>
    </location>
</feature>